<accession>A0A660L939</accession>
<sequence length="151" mass="16041">MRALSANLRAGVLRSDAVRHALTKGEMREEDLAAALAPHLPQRMSLSSGVVINDRGEESGQQDLLIVDSDVSPAFVTAGRLGVHPVESVLAAIEVKSTLTSALVEDAVERGASGAETSSRALFRAFVRANQALPEMDRTNALFVVDQFTTA</sequence>
<proteinExistence type="predicted"/>
<keyword evidence="3" id="KW-1185">Reference proteome</keyword>
<dbReference type="Pfam" id="PF20247">
    <property type="entry name" value="DUF6602"/>
    <property type="match status" value="1"/>
</dbReference>
<organism evidence="2 3">
    <name type="scientific">Solirubrobacter pauli</name>
    <dbReference type="NCBI Taxonomy" id="166793"/>
    <lineage>
        <taxon>Bacteria</taxon>
        <taxon>Bacillati</taxon>
        <taxon>Actinomycetota</taxon>
        <taxon>Thermoleophilia</taxon>
        <taxon>Solirubrobacterales</taxon>
        <taxon>Solirubrobacteraceae</taxon>
        <taxon>Solirubrobacter</taxon>
    </lineage>
</organism>
<name>A0A660L939_9ACTN</name>
<gene>
    <name evidence="2" type="ORF">C8N24_0225</name>
</gene>
<dbReference type="Proteomes" id="UP000278962">
    <property type="component" value="Unassembled WGS sequence"/>
</dbReference>
<evidence type="ECO:0000313" key="2">
    <source>
        <dbReference type="EMBL" id="RKQ90423.1"/>
    </source>
</evidence>
<reference evidence="2 3" key="1">
    <citation type="submission" date="2018-10" db="EMBL/GenBank/DDBJ databases">
        <title>Genomic Encyclopedia of Archaeal and Bacterial Type Strains, Phase II (KMG-II): from individual species to whole genera.</title>
        <authorList>
            <person name="Goeker M."/>
        </authorList>
    </citation>
    <scope>NUCLEOTIDE SEQUENCE [LARGE SCALE GENOMIC DNA]</scope>
    <source>
        <strain evidence="2 3">DSM 14954</strain>
    </source>
</reference>
<protein>
    <recommendedName>
        <fullName evidence="1">DUF6602 domain-containing protein</fullName>
    </recommendedName>
</protein>
<dbReference type="RefSeq" id="WP_121246984.1">
    <property type="nucleotide sequence ID" value="NZ_RBIL01000001.1"/>
</dbReference>
<dbReference type="AlphaFoldDB" id="A0A660L939"/>
<comment type="caution">
    <text evidence="2">The sequence shown here is derived from an EMBL/GenBank/DDBJ whole genome shotgun (WGS) entry which is preliminary data.</text>
</comment>
<dbReference type="InterPro" id="IPR046537">
    <property type="entry name" value="DUF6602"/>
</dbReference>
<evidence type="ECO:0000259" key="1">
    <source>
        <dbReference type="Pfam" id="PF20247"/>
    </source>
</evidence>
<dbReference type="EMBL" id="RBIL01000001">
    <property type="protein sequence ID" value="RKQ90423.1"/>
    <property type="molecule type" value="Genomic_DNA"/>
</dbReference>
<evidence type="ECO:0000313" key="3">
    <source>
        <dbReference type="Proteomes" id="UP000278962"/>
    </source>
</evidence>
<dbReference type="CDD" id="cd21173">
    <property type="entry name" value="NucC-like"/>
    <property type="match status" value="1"/>
</dbReference>
<feature type="domain" description="DUF6602" evidence="1">
    <location>
        <begin position="16"/>
        <end position="110"/>
    </location>
</feature>